<keyword evidence="3" id="KW-1185">Reference proteome</keyword>
<comment type="caution">
    <text evidence="2">The sequence shown here is derived from an EMBL/GenBank/DDBJ whole genome shotgun (WGS) entry which is preliminary data.</text>
</comment>
<keyword evidence="2" id="KW-0131">Cell cycle</keyword>
<evidence type="ECO:0000313" key="2">
    <source>
        <dbReference type="EMBL" id="MSU89802.1"/>
    </source>
</evidence>
<reference evidence="2 3" key="1">
    <citation type="submission" date="2019-10" db="EMBL/GenBank/DDBJ databases">
        <title>Cognatihalovulum marinum gen. nov. sp. nov., a new member of the family Rhodobacteraceae isolated from deep seawater of the Northwest Indian Ocean.</title>
        <authorList>
            <person name="Ruan C."/>
            <person name="Wang J."/>
            <person name="Zheng X."/>
            <person name="Song L."/>
            <person name="Zhu Y."/>
            <person name="Huang Y."/>
            <person name="Lu Z."/>
            <person name="Du W."/>
            <person name="Huang L."/>
            <person name="Dai X."/>
        </authorList>
    </citation>
    <scope>NUCLEOTIDE SEQUENCE [LARGE SCALE GENOMIC DNA]</scope>
    <source>
        <strain evidence="2 3">2CG4</strain>
    </source>
</reference>
<proteinExistence type="predicted"/>
<dbReference type="AlphaFoldDB" id="A0A6L5Z132"/>
<accession>A0A6L5Z132</accession>
<protein>
    <submittedName>
        <fullName evidence="2">Cell division protein FtsL</fullName>
    </submittedName>
</protein>
<organism evidence="2 3">
    <name type="scientific">Halovulum marinum</name>
    <dbReference type="NCBI Taxonomy" id="2662447"/>
    <lineage>
        <taxon>Bacteria</taxon>
        <taxon>Pseudomonadati</taxon>
        <taxon>Pseudomonadota</taxon>
        <taxon>Alphaproteobacteria</taxon>
        <taxon>Rhodobacterales</taxon>
        <taxon>Paracoccaceae</taxon>
        <taxon>Halovulum</taxon>
    </lineage>
</organism>
<name>A0A6L5Z132_9RHOB</name>
<dbReference type="Proteomes" id="UP000474957">
    <property type="component" value="Unassembled WGS sequence"/>
</dbReference>
<dbReference type="RefSeq" id="WP_154446282.1">
    <property type="nucleotide sequence ID" value="NZ_WIND01000005.1"/>
</dbReference>
<dbReference type="GO" id="GO:0051301">
    <property type="term" value="P:cell division"/>
    <property type="evidence" value="ECO:0007669"/>
    <property type="project" value="UniProtKB-KW"/>
</dbReference>
<keyword evidence="1" id="KW-0732">Signal</keyword>
<feature type="chain" id="PRO_5026836109" evidence="1">
    <location>
        <begin position="21"/>
        <end position="109"/>
    </location>
</feature>
<evidence type="ECO:0000256" key="1">
    <source>
        <dbReference type="SAM" id="SignalP"/>
    </source>
</evidence>
<sequence>MRTLLYLAASALVVAFAAWAYQVNYSTQDAVQRVADLRAQIAAEREAIAMFSAEWAYLNRPDRLRALAEMYFPELGLMPMTAEHFGDPAMVPYPQPPIPLLAANTEARP</sequence>
<gene>
    <name evidence="2" type="ORF">GE300_09265</name>
</gene>
<feature type="signal peptide" evidence="1">
    <location>
        <begin position="1"/>
        <end position="20"/>
    </location>
</feature>
<dbReference type="EMBL" id="WIND01000005">
    <property type="protein sequence ID" value="MSU89802.1"/>
    <property type="molecule type" value="Genomic_DNA"/>
</dbReference>
<evidence type="ECO:0000313" key="3">
    <source>
        <dbReference type="Proteomes" id="UP000474957"/>
    </source>
</evidence>
<keyword evidence="2" id="KW-0132">Cell division</keyword>